<name>A0A3G4ZSZ3_9VIRU</name>
<accession>A0A3G4ZSZ3</accession>
<reference evidence="1" key="1">
    <citation type="submission" date="2018-10" db="EMBL/GenBank/DDBJ databases">
        <title>Hidden diversity of soil giant viruses.</title>
        <authorList>
            <person name="Schulz F."/>
            <person name="Alteio L."/>
            <person name="Goudeau D."/>
            <person name="Ryan E.M."/>
            <person name="Malmstrom R.R."/>
            <person name="Blanchard J."/>
            <person name="Woyke T."/>
        </authorList>
    </citation>
    <scope>NUCLEOTIDE SEQUENCE</scope>
    <source>
        <strain evidence="1">EDV1</strain>
    </source>
</reference>
<organism evidence="1">
    <name type="scientific">Edafosvirus sp</name>
    <dbReference type="NCBI Taxonomy" id="2487765"/>
    <lineage>
        <taxon>Viruses</taxon>
        <taxon>Varidnaviria</taxon>
        <taxon>Bamfordvirae</taxon>
        <taxon>Nucleocytoviricota</taxon>
        <taxon>Megaviricetes</taxon>
        <taxon>Imitervirales</taxon>
        <taxon>Mimiviridae</taxon>
        <taxon>Klosneuvirinae</taxon>
    </lineage>
</organism>
<protein>
    <submittedName>
        <fullName evidence="1">Uncharacterized protein</fullName>
    </submittedName>
</protein>
<dbReference type="EMBL" id="MK072068">
    <property type="protein sequence ID" value="AYV78016.1"/>
    <property type="molecule type" value="Genomic_DNA"/>
</dbReference>
<evidence type="ECO:0000313" key="1">
    <source>
        <dbReference type="EMBL" id="AYV78016.1"/>
    </source>
</evidence>
<sequence>MASEIKIDWNTKARKAVELLYAVGAGNSFRARKNGSPEALVTKIIAGKDISTVGLYSLLSLEDRKIIDTKDDPKDRGRTFEYKRCDHAFMQRVAKLILAHEKSKNPAIFVKLSERGKITLQTIASGKFEEVDKKMKGLFKVRTIFENAERQKCRLNAEKKIIAVAEKPKVIAKSADPKEEKKAEPKKE</sequence>
<proteinExistence type="predicted"/>
<gene>
    <name evidence="1" type="ORF">Edafosvirus3_94</name>
</gene>